<feature type="compositionally biased region" description="Basic and acidic residues" evidence="1">
    <location>
        <begin position="40"/>
        <end position="71"/>
    </location>
</feature>
<organism evidence="2 3">
    <name type="scientific">Streptomyces filipinensis</name>
    <dbReference type="NCBI Taxonomy" id="66887"/>
    <lineage>
        <taxon>Bacteria</taxon>
        <taxon>Bacillati</taxon>
        <taxon>Actinomycetota</taxon>
        <taxon>Actinomycetes</taxon>
        <taxon>Kitasatosporales</taxon>
        <taxon>Streptomycetaceae</taxon>
        <taxon>Streptomyces</taxon>
    </lineage>
</organism>
<name>A0A918IG14_9ACTN</name>
<evidence type="ECO:0000313" key="3">
    <source>
        <dbReference type="Proteomes" id="UP000618795"/>
    </source>
</evidence>
<sequence>MRWAGIMARTGDIHTWDGRTGGTRGPEEEWGEEPGDELGEEFREDRGDELREEFRENFGDELRENSRDQGDMRVSGCSGARGPRPPGASAR</sequence>
<dbReference type="Proteomes" id="UP000618795">
    <property type="component" value="Unassembled WGS sequence"/>
</dbReference>
<feature type="region of interest" description="Disordered" evidence="1">
    <location>
        <begin position="1"/>
        <end position="91"/>
    </location>
</feature>
<reference evidence="2" key="1">
    <citation type="journal article" date="2014" name="Int. J. Syst. Evol. Microbiol.">
        <title>Complete genome sequence of Corynebacterium casei LMG S-19264T (=DSM 44701T), isolated from a smear-ripened cheese.</title>
        <authorList>
            <consortium name="US DOE Joint Genome Institute (JGI-PGF)"/>
            <person name="Walter F."/>
            <person name="Albersmeier A."/>
            <person name="Kalinowski J."/>
            <person name="Ruckert C."/>
        </authorList>
    </citation>
    <scope>NUCLEOTIDE SEQUENCE</scope>
    <source>
        <strain evidence="2">JCM 4369</strain>
    </source>
</reference>
<comment type="caution">
    <text evidence="2">The sequence shown here is derived from an EMBL/GenBank/DDBJ whole genome shotgun (WGS) entry which is preliminary data.</text>
</comment>
<evidence type="ECO:0000313" key="2">
    <source>
        <dbReference type="EMBL" id="GGV06392.1"/>
    </source>
</evidence>
<accession>A0A918IG14</accession>
<feature type="compositionally biased region" description="Acidic residues" evidence="1">
    <location>
        <begin position="28"/>
        <end position="39"/>
    </location>
</feature>
<gene>
    <name evidence="2" type="ORF">GCM10010260_49940</name>
</gene>
<keyword evidence="3" id="KW-1185">Reference proteome</keyword>
<protein>
    <submittedName>
        <fullName evidence="2">Uncharacterized protein</fullName>
    </submittedName>
</protein>
<dbReference type="AlphaFoldDB" id="A0A918IG14"/>
<evidence type="ECO:0000256" key="1">
    <source>
        <dbReference type="SAM" id="MobiDB-lite"/>
    </source>
</evidence>
<dbReference type="EMBL" id="BMTD01000011">
    <property type="protein sequence ID" value="GGV06392.1"/>
    <property type="molecule type" value="Genomic_DNA"/>
</dbReference>
<proteinExistence type="predicted"/>
<reference evidence="2" key="2">
    <citation type="submission" date="2020-09" db="EMBL/GenBank/DDBJ databases">
        <authorList>
            <person name="Sun Q."/>
            <person name="Ohkuma M."/>
        </authorList>
    </citation>
    <scope>NUCLEOTIDE SEQUENCE</scope>
    <source>
        <strain evidence="2">JCM 4369</strain>
    </source>
</reference>